<evidence type="ECO:0000313" key="1">
    <source>
        <dbReference type="EMBL" id="BAX96223.1"/>
    </source>
</evidence>
<reference evidence="2" key="1">
    <citation type="journal article" date="2017" name="Genome Announc.">
        <title>Complete Genome Sequence of Mycobacterium stephanolepidis.</title>
        <authorList>
            <person name="Fukano H."/>
            <person name="Yoshida M."/>
            <person name="Katayama Y."/>
            <person name="Omatsu T."/>
            <person name="Mizutani T."/>
            <person name="Kurata O."/>
            <person name="Wada S."/>
            <person name="Hoshino Y."/>
        </authorList>
    </citation>
    <scope>NUCLEOTIDE SEQUENCE [LARGE SCALE GENOMIC DNA]</scope>
    <source>
        <strain evidence="2">NJB0901</strain>
    </source>
</reference>
<organism evidence="1 2">
    <name type="scientific">[Mycobacterium] stephanolepidis</name>
    <dbReference type="NCBI Taxonomy" id="1520670"/>
    <lineage>
        <taxon>Bacteria</taxon>
        <taxon>Bacillati</taxon>
        <taxon>Actinomycetota</taxon>
        <taxon>Actinomycetes</taxon>
        <taxon>Mycobacteriales</taxon>
        <taxon>Mycobacteriaceae</taxon>
        <taxon>Mycobacteroides</taxon>
    </lineage>
</organism>
<dbReference type="Proteomes" id="UP000217954">
    <property type="component" value="Chromosome"/>
</dbReference>
<evidence type="ECO:0000313" key="2">
    <source>
        <dbReference type="Proteomes" id="UP000217954"/>
    </source>
</evidence>
<name>A0A1Z4ETF8_9MYCO</name>
<proteinExistence type="predicted"/>
<reference evidence="1 2" key="2">
    <citation type="journal article" date="2017" name="Int. J. Syst. Evol. Microbiol.">
        <title>Mycobacterium stephanolepidis sp. nov., a rapidly growing species related to Mycobacterium chelonae, isolated from marine teleost fish, Stephanolepis cirrhifer.</title>
        <authorList>
            <person name="Fukano H."/>
            <person name="Wada S."/>
            <person name="Kurata O."/>
            <person name="Katayama K."/>
            <person name="Fujiwara N."/>
            <person name="Hoshino Y."/>
        </authorList>
    </citation>
    <scope>NUCLEOTIDE SEQUENCE [LARGE SCALE GENOMIC DNA]</scope>
    <source>
        <strain evidence="1 2">NJB0901</strain>
    </source>
</reference>
<keyword evidence="2" id="KW-1185">Reference proteome</keyword>
<sequence>MKADNPATHTESLRMPTKAPVKLGSSVAGVCAVLGLGLHSGGVGVAHADPAFPDLNGFAAVAPDGFFVTNENSSVRSIHFSTPDGIGCMFRASANITPTSRQRLSCDGAVPGIPGDAQNAPNVPGVGGASANVPGLGGVNIPGVGTCPMGTVAQKGDGAFEISKGAWSCGTKPEAPLLNVGQKLTYGNVTCAVGAGSLTACQVTMGDQKHGFVLQPSGSTSF</sequence>
<dbReference type="AlphaFoldDB" id="A0A1Z4ETF8"/>
<dbReference type="EMBL" id="AP018165">
    <property type="protein sequence ID" value="BAX96223.1"/>
    <property type="molecule type" value="Genomic_DNA"/>
</dbReference>
<accession>A0A1Z4ETF8</accession>
<protein>
    <submittedName>
        <fullName evidence="1">Uncharacterized protein</fullName>
    </submittedName>
</protein>
<gene>
    <name evidence="1" type="ORF">MSTE_00888</name>
</gene>
<dbReference type="KEGG" id="mste:MSTE_00888"/>